<dbReference type="SMART" id="SM00487">
    <property type="entry name" value="DEXDc"/>
    <property type="match status" value="1"/>
</dbReference>
<dbReference type="KEGG" id="tbw:NCTC13354_00327"/>
<dbReference type="GO" id="GO:0016787">
    <property type="term" value="F:hydrolase activity"/>
    <property type="evidence" value="ECO:0007669"/>
    <property type="project" value="UniProtKB-KW"/>
</dbReference>
<dbReference type="GO" id="GO:0008270">
    <property type="term" value="F:zinc ion binding"/>
    <property type="evidence" value="ECO:0007669"/>
    <property type="project" value="UniProtKB-KW"/>
</dbReference>
<dbReference type="PROSITE" id="PS51192">
    <property type="entry name" value="HELICASE_ATP_BIND_1"/>
    <property type="match status" value="1"/>
</dbReference>
<dbReference type="GO" id="GO:0004386">
    <property type="term" value="F:helicase activity"/>
    <property type="evidence" value="ECO:0007669"/>
    <property type="project" value="UniProtKB-KW"/>
</dbReference>
<feature type="region of interest" description="Disordered" evidence="3">
    <location>
        <begin position="790"/>
        <end position="818"/>
    </location>
</feature>
<dbReference type="PROSITE" id="PS50966">
    <property type="entry name" value="ZF_SWIM"/>
    <property type="match status" value="1"/>
</dbReference>
<accession>A0A3S4V5N8</accession>
<dbReference type="InterPro" id="IPR014001">
    <property type="entry name" value="Helicase_ATP-bd"/>
</dbReference>
<dbReference type="InterPro" id="IPR000330">
    <property type="entry name" value="SNF2_N"/>
</dbReference>
<dbReference type="Gene3D" id="3.40.50.10810">
    <property type="entry name" value="Tandem AAA-ATPase domain"/>
    <property type="match status" value="1"/>
</dbReference>
<dbReference type="InterPro" id="IPR001650">
    <property type="entry name" value="Helicase_C-like"/>
</dbReference>
<keyword evidence="1" id="KW-0378">Hydrolase</keyword>
<dbReference type="SMART" id="SM00490">
    <property type="entry name" value="HELICc"/>
    <property type="match status" value="1"/>
</dbReference>
<dbReference type="AlphaFoldDB" id="A0A3S4V5N8"/>
<dbReference type="InterPro" id="IPR007527">
    <property type="entry name" value="Znf_SWIM"/>
</dbReference>
<keyword evidence="8" id="KW-1185">Reference proteome</keyword>
<dbReference type="InterPro" id="IPR027417">
    <property type="entry name" value="P-loop_NTPase"/>
</dbReference>
<feature type="compositionally biased region" description="Polar residues" evidence="3">
    <location>
        <begin position="798"/>
        <end position="811"/>
    </location>
</feature>
<keyword evidence="7" id="KW-0547">Nucleotide-binding</keyword>
<feature type="domain" description="SWIM-type" evidence="4">
    <location>
        <begin position="55"/>
        <end position="89"/>
    </location>
</feature>
<feature type="domain" description="Helicase C-terminal" evidence="6">
    <location>
        <begin position="917"/>
        <end position="1074"/>
    </location>
</feature>
<evidence type="ECO:0000259" key="5">
    <source>
        <dbReference type="PROSITE" id="PS51192"/>
    </source>
</evidence>
<dbReference type="InterPro" id="IPR038718">
    <property type="entry name" value="SNF2-like_sf"/>
</dbReference>
<gene>
    <name evidence="7" type="ORF">NCTC13354_00327</name>
</gene>
<evidence type="ECO:0000313" key="8">
    <source>
        <dbReference type="Proteomes" id="UP000269542"/>
    </source>
</evidence>
<dbReference type="Proteomes" id="UP000269542">
    <property type="component" value="Chromosome"/>
</dbReference>
<dbReference type="OrthoDB" id="9760715at2"/>
<dbReference type="Gene3D" id="3.40.50.300">
    <property type="entry name" value="P-loop containing nucleotide triphosphate hydrolases"/>
    <property type="match status" value="1"/>
</dbReference>
<name>A0A3S4V5N8_9ACTO</name>
<proteinExistence type="predicted"/>
<evidence type="ECO:0000256" key="1">
    <source>
        <dbReference type="ARBA" id="ARBA00022801"/>
    </source>
</evidence>
<evidence type="ECO:0000313" key="7">
    <source>
        <dbReference type="EMBL" id="VEI12638.1"/>
    </source>
</evidence>
<dbReference type="RefSeq" id="WP_126415826.1">
    <property type="nucleotide sequence ID" value="NZ_LR134476.1"/>
</dbReference>
<dbReference type="Pfam" id="PF00271">
    <property type="entry name" value="Helicase_C"/>
    <property type="match status" value="1"/>
</dbReference>
<dbReference type="SUPFAM" id="SSF52540">
    <property type="entry name" value="P-loop containing nucleoside triphosphate hydrolases"/>
    <property type="match status" value="2"/>
</dbReference>
<dbReference type="EMBL" id="LR134476">
    <property type="protein sequence ID" value="VEI12638.1"/>
    <property type="molecule type" value="Genomic_DNA"/>
</dbReference>
<dbReference type="PANTHER" id="PTHR10799">
    <property type="entry name" value="SNF2/RAD54 HELICASE FAMILY"/>
    <property type="match status" value="1"/>
</dbReference>
<evidence type="ECO:0000259" key="4">
    <source>
        <dbReference type="PROSITE" id="PS50966"/>
    </source>
</evidence>
<dbReference type="InterPro" id="IPR049730">
    <property type="entry name" value="SNF2/RAD54-like_C"/>
</dbReference>
<dbReference type="GO" id="GO:0005524">
    <property type="term" value="F:ATP binding"/>
    <property type="evidence" value="ECO:0007669"/>
    <property type="project" value="InterPro"/>
</dbReference>
<sequence length="1078" mass="119097">MAETFGIEYFVDYRSVLRGTAYATQNRSIVLENDGATITAITEGSGNNYYRQSIDYVLSDGQLEVFDGSCTCPVAYNCKHCVSAFYIAFGIGALGVTTASNLNVTPKWQRMLEQVFPDTSQELQALALAVEFTAPTPLNPEVPAWQQYRHQGSVSLVPMRMGKRGRWIKTGVSINDVRYGVASGIRRDHVEVVRQLIEVCETGVASYARMNKLSLTSVKSGLLGQALRDVLDAGVALISGLEQAPVIIDPDPVEPVMELRDDGVLTLSAYTRHPRVPSDAVTIGKPAQAAMWYDGELHLAWFDPVPSTEWDQLKSEKIVVPASERRTFDTTYYPLIADRFETTNYTPPPSPEPTLMLKLNPVGADDDPKVAGVWSWVYEASDLTVFDAVPLWSEPDYPRDVAKERPILEKITPIVADIFPEIVDEQLLGEFQLQGESLLSLRELIDRLNAERVRVVDFLIPEFRRASELQVDADVDEGRDWLDLRLRITVDGTEVKLRDVIGPIVEGMDYTFIDGAYVDLTSPDLTKLSALIDEARNLGGYRESGVRVPKVRRSWWEELLDLDVVAASEHAWFDAVRTVKDPEPVELPKGLNATLRPYQKEGFEWLAHLRDSGLGGVLADDMGLGKTLQILAMILRDRQRQPESGPWLVVAPTSVVGNWAAEAAKFTPSLNVVVIESTAKRRQASLAEVVEGADIVVTSYTLLRLEDEEYRSLGFTGLVLDEAQNVKNYRSKGFAAAKNLGAPTVFAVTGTPIENNLQELWAMFTLSAPGLLGSSEKFGDTFRKPIEKAAGLSGGASQGTSRDGSQGAPSTSEEEKAGEELMATLRRRISPFFLRRTKSAVALDLPPKQEQVLKIDLAAEHRRMYDVHLEKERQRVLGLSDDDRIEILSALTRLRQLAIDPRLADESSAAPPSKINELIPLLANLVAEGHNALVFSQFTRFLKLIAKRLDAEGIAYLYLDGTTRHRPKLIRSFQEGEAPIFLISLKAGGTGLNLTMADYAILTDPWWNPAAEEQAVDRAHRIGQTRPVHVYRLVSRGTIEEKVVALQDAKRRLLAVISDDGGVGTGALSAAELRALLA</sequence>
<dbReference type="CDD" id="cd18793">
    <property type="entry name" value="SF2_C_SNF"/>
    <property type="match status" value="1"/>
</dbReference>
<keyword evidence="2" id="KW-0862">Zinc</keyword>
<keyword evidence="7" id="KW-0067">ATP-binding</keyword>
<organism evidence="7 8">
    <name type="scientific">Trueperella bialowiezensis</name>
    <dbReference type="NCBI Taxonomy" id="312285"/>
    <lineage>
        <taxon>Bacteria</taxon>
        <taxon>Bacillati</taxon>
        <taxon>Actinomycetota</taxon>
        <taxon>Actinomycetes</taxon>
        <taxon>Actinomycetales</taxon>
        <taxon>Actinomycetaceae</taxon>
        <taxon>Trueperella</taxon>
    </lineage>
</organism>
<keyword evidence="7" id="KW-0347">Helicase</keyword>
<keyword evidence="2" id="KW-0863">Zinc-finger</keyword>
<evidence type="ECO:0000256" key="2">
    <source>
        <dbReference type="PROSITE-ProRule" id="PRU00325"/>
    </source>
</evidence>
<evidence type="ECO:0000256" key="3">
    <source>
        <dbReference type="SAM" id="MobiDB-lite"/>
    </source>
</evidence>
<evidence type="ECO:0000259" key="6">
    <source>
        <dbReference type="PROSITE" id="PS51194"/>
    </source>
</evidence>
<dbReference type="Pfam" id="PF00176">
    <property type="entry name" value="SNF2-rel_dom"/>
    <property type="match status" value="1"/>
</dbReference>
<protein>
    <submittedName>
        <fullName evidence="7">ATP-dependent helicase HepA</fullName>
    </submittedName>
</protein>
<reference evidence="7 8" key="1">
    <citation type="submission" date="2018-12" db="EMBL/GenBank/DDBJ databases">
        <authorList>
            <consortium name="Pathogen Informatics"/>
        </authorList>
    </citation>
    <scope>NUCLEOTIDE SEQUENCE [LARGE SCALE GENOMIC DNA]</scope>
    <source>
        <strain evidence="7 8">NCTC13354</strain>
    </source>
</reference>
<feature type="domain" description="Helicase ATP-binding" evidence="5">
    <location>
        <begin position="607"/>
        <end position="770"/>
    </location>
</feature>
<keyword evidence="2" id="KW-0479">Metal-binding</keyword>
<dbReference type="PROSITE" id="PS51194">
    <property type="entry name" value="HELICASE_CTER"/>
    <property type="match status" value="1"/>
</dbReference>